<evidence type="ECO:0000259" key="2">
    <source>
        <dbReference type="Pfam" id="PF13175"/>
    </source>
</evidence>
<dbReference type="Gene3D" id="3.40.50.300">
    <property type="entry name" value="P-loop containing nucleotide triphosphate hydrolases"/>
    <property type="match status" value="2"/>
</dbReference>
<dbReference type="InterPro" id="IPR051396">
    <property type="entry name" value="Bact_Antivir_Def_Nuclease"/>
</dbReference>
<sequence>MSSGPSHRERTSHMYLHQLELDGFRSLDSATVTLQPDVTVLVGENNAGKSNVLSAIRHLTPPLDGRREIYLSPGDLHRDGCRDERHGADCRSDLRVTARYMATDVADLAMYNQALNADGCSIGYRLTYTPPQPGAQRGKVTWQAGETDSDDNDPEPRARKGIRHLYLPPLRDAQRELASSAGNRIKAVVESLLRDTPEREAFTKEVGERFREIEGLAPLTGAVSAVQRQLDPLTSGARRQKAGIGFAEASVNSVVRSLRLRLDQAGLDPHDLAETGLGYANLLYIATVLTQLEHAAESDLTLLLVEEPEAHLHPQLQAILMDYLTKEAARSNSRKAEGDGWLGRIQVVVTTHSPHIATATDPANLVALQRYRHGHSKDGGEKPQETPDTGGEDNRTAARPDYRSNAVAVANLGLGERTLNKVRQYLNATRNTLLFGPRVLLVEGVAEALLAPAFAKSVLSEEVYPRFQGTAVVPIDGVDFEPYLEILLKPDPVSGHRIGQRVAVITDGDYYGPDEERPESRADKLRERIVELGAHEVAEVFSNETTLEPALMAADPGNVGLMQEAWRNQRKSAWAEHWAAILAEPEDRQAKKLTEMFGSCGLRKGDFAQDLLALSGDPTADFRLVAPTYFRDALSYITREVDDER</sequence>
<gene>
    <name evidence="4" type="ORF">EFW17_01570</name>
</gene>
<dbReference type="InterPro" id="IPR027417">
    <property type="entry name" value="P-loop_NTPase"/>
</dbReference>
<dbReference type="AlphaFoldDB" id="A0A3N0EI09"/>
<evidence type="ECO:0000256" key="1">
    <source>
        <dbReference type="SAM" id="MobiDB-lite"/>
    </source>
</evidence>
<keyword evidence="5" id="KW-1185">Reference proteome</keyword>
<dbReference type="InterPro" id="IPR041685">
    <property type="entry name" value="AAA_GajA/Old/RecF-like"/>
</dbReference>
<feature type="compositionally biased region" description="Basic and acidic residues" evidence="1">
    <location>
        <begin position="376"/>
        <end position="385"/>
    </location>
</feature>
<evidence type="ECO:0000259" key="3">
    <source>
        <dbReference type="Pfam" id="PF20469"/>
    </source>
</evidence>
<dbReference type="Pfam" id="PF13175">
    <property type="entry name" value="AAA_15"/>
    <property type="match status" value="2"/>
</dbReference>
<organism evidence="4 5">
    <name type="scientific">Halostreptopolyspora alba</name>
    <dbReference type="NCBI Taxonomy" id="2487137"/>
    <lineage>
        <taxon>Bacteria</taxon>
        <taxon>Bacillati</taxon>
        <taxon>Actinomycetota</taxon>
        <taxon>Actinomycetes</taxon>
        <taxon>Streptosporangiales</taxon>
        <taxon>Nocardiopsidaceae</taxon>
        <taxon>Halostreptopolyspora</taxon>
    </lineage>
</organism>
<evidence type="ECO:0000313" key="4">
    <source>
        <dbReference type="EMBL" id="RNL87528.1"/>
    </source>
</evidence>
<proteinExistence type="predicted"/>
<feature type="region of interest" description="Disordered" evidence="1">
    <location>
        <begin position="374"/>
        <end position="402"/>
    </location>
</feature>
<dbReference type="OrthoDB" id="3237462at2"/>
<protein>
    <submittedName>
        <fullName evidence="4">DUF2813 domain-containing protein</fullName>
    </submittedName>
</protein>
<name>A0A3N0EI09_9ACTN</name>
<dbReference type="Proteomes" id="UP000269198">
    <property type="component" value="Unassembled WGS sequence"/>
</dbReference>
<dbReference type="CDD" id="cd01026">
    <property type="entry name" value="TOPRIM_OLD"/>
    <property type="match status" value="1"/>
</dbReference>
<dbReference type="InterPro" id="IPR034139">
    <property type="entry name" value="TOPRIM_OLD"/>
</dbReference>
<accession>A0A3N0EI09</accession>
<comment type="caution">
    <text evidence="4">The sequence shown here is derived from an EMBL/GenBank/DDBJ whole genome shotgun (WGS) entry which is preliminary data.</text>
</comment>
<dbReference type="EMBL" id="RJMB01000001">
    <property type="protein sequence ID" value="RNL87528.1"/>
    <property type="molecule type" value="Genomic_DNA"/>
</dbReference>
<evidence type="ECO:0000313" key="5">
    <source>
        <dbReference type="Proteomes" id="UP000269198"/>
    </source>
</evidence>
<feature type="region of interest" description="Disordered" evidence="1">
    <location>
        <begin position="132"/>
        <end position="159"/>
    </location>
</feature>
<feature type="compositionally biased region" description="Basic and acidic residues" evidence="1">
    <location>
        <begin position="392"/>
        <end position="402"/>
    </location>
</feature>
<feature type="domain" description="Endonuclease GajA/Old nuclease/RecF-like AAA" evidence="2">
    <location>
        <begin position="271"/>
        <end position="357"/>
    </location>
</feature>
<reference evidence="4 5" key="1">
    <citation type="submission" date="2018-11" db="EMBL/GenBank/DDBJ databases">
        <title>The genome draft of YIM 96095.</title>
        <authorList>
            <person name="Tang S.-K."/>
            <person name="Chunyu W.-X."/>
            <person name="Feng Y.-Z."/>
        </authorList>
    </citation>
    <scope>NUCLEOTIDE SEQUENCE [LARGE SCALE GENOMIC DNA]</scope>
    <source>
        <strain evidence="4 5">YIM 96095</strain>
    </source>
</reference>
<dbReference type="PANTHER" id="PTHR43581">
    <property type="entry name" value="ATP/GTP PHOSPHATASE"/>
    <property type="match status" value="1"/>
</dbReference>
<feature type="domain" description="Endonuclease GajA/Old nuclease/RecF-like AAA" evidence="2">
    <location>
        <begin position="14"/>
        <end position="59"/>
    </location>
</feature>
<dbReference type="PANTHER" id="PTHR43581:SF4">
    <property type="entry name" value="ATP_GTP PHOSPHATASE"/>
    <property type="match status" value="1"/>
</dbReference>
<dbReference type="SUPFAM" id="SSF52540">
    <property type="entry name" value="P-loop containing nucleoside triphosphate hydrolases"/>
    <property type="match status" value="1"/>
</dbReference>
<feature type="domain" description="OLD protein-like TOPRIM" evidence="3">
    <location>
        <begin position="434"/>
        <end position="509"/>
    </location>
</feature>
<dbReference type="Pfam" id="PF20469">
    <property type="entry name" value="OLD-like_TOPRIM"/>
    <property type="match status" value="1"/>
</dbReference>